<gene>
    <name evidence="2" type="ORF">FHP05_04925</name>
</gene>
<name>A0A5C8NZK1_9BACI</name>
<comment type="caution">
    <text evidence="2">The sequence shown here is derived from an EMBL/GenBank/DDBJ whole genome shotgun (WGS) entry which is preliminary data.</text>
</comment>
<feature type="transmembrane region" description="Helical" evidence="1">
    <location>
        <begin position="88"/>
        <end position="112"/>
    </location>
</feature>
<keyword evidence="3" id="KW-1185">Reference proteome</keyword>
<organism evidence="2 3">
    <name type="scientific">Cerasibacillus terrae</name>
    <dbReference type="NCBI Taxonomy" id="2498845"/>
    <lineage>
        <taxon>Bacteria</taxon>
        <taxon>Bacillati</taxon>
        <taxon>Bacillota</taxon>
        <taxon>Bacilli</taxon>
        <taxon>Bacillales</taxon>
        <taxon>Bacillaceae</taxon>
        <taxon>Cerasibacillus</taxon>
    </lineage>
</organism>
<keyword evidence="1" id="KW-0472">Membrane</keyword>
<reference evidence="2 3" key="1">
    <citation type="submission" date="2019-06" db="EMBL/GenBank/DDBJ databases">
        <title>Cerasibacillus sp. nov., isolated from maize field.</title>
        <authorList>
            <person name="Lin S.-Y."/>
            <person name="Tsai C.-F."/>
            <person name="Young C.-C."/>
        </authorList>
    </citation>
    <scope>NUCLEOTIDE SEQUENCE [LARGE SCALE GENOMIC DNA]</scope>
    <source>
        <strain evidence="2 3">CC-CFT480</strain>
    </source>
</reference>
<accession>A0A5C8NZK1</accession>
<feature type="transmembrane region" description="Helical" evidence="1">
    <location>
        <begin position="118"/>
        <end position="138"/>
    </location>
</feature>
<keyword evidence="1" id="KW-0812">Transmembrane</keyword>
<feature type="transmembrane region" description="Helical" evidence="1">
    <location>
        <begin position="159"/>
        <end position="180"/>
    </location>
</feature>
<dbReference type="Proteomes" id="UP000321574">
    <property type="component" value="Unassembled WGS sequence"/>
</dbReference>
<evidence type="ECO:0000313" key="2">
    <source>
        <dbReference type="EMBL" id="TXL66730.1"/>
    </source>
</evidence>
<feature type="transmembrane region" description="Helical" evidence="1">
    <location>
        <begin position="56"/>
        <end position="76"/>
    </location>
</feature>
<evidence type="ECO:0000313" key="3">
    <source>
        <dbReference type="Proteomes" id="UP000321574"/>
    </source>
</evidence>
<dbReference type="RefSeq" id="WP_147666129.1">
    <property type="nucleotide sequence ID" value="NZ_VDUW01000002.1"/>
</dbReference>
<feature type="transmembrane region" description="Helical" evidence="1">
    <location>
        <begin position="30"/>
        <end position="50"/>
    </location>
</feature>
<protein>
    <submittedName>
        <fullName evidence="2">Uncharacterized protein</fullName>
    </submittedName>
</protein>
<dbReference type="EMBL" id="VDUW01000002">
    <property type="protein sequence ID" value="TXL66730.1"/>
    <property type="molecule type" value="Genomic_DNA"/>
</dbReference>
<proteinExistence type="predicted"/>
<dbReference type="OrthoDB" id="2847560at2"/>
<evidence type="ECO:0000256" key="1">
    <source>
        <dbReference type="SAM" id="Phobius"/>
    </source>
</evidence>
<sequence length="244" mass="28707">MKIKSDIQYKQLPSFVIEQLRFVYPEDVKWGLATFVLVLYDIPLGVSFIALPKMELVWLIMPLALILHIWCLRLMIKNPYSTQFEVIKFIGVYGVIGAITLFIMLQAISYFTMNIHSIMYYVLLNLAILVSSYIIIRYQIVKYKDIHLKIEQKEEKKEMLKYNTALTVFPALGLVFGGLVGKTEILKYYVVIGLNILFMLLFIYFAAKFIHRYFFMKANMRFVSYEEPTKKEKKKLIEKGVEFK</sequence>
<feature type="transmembrane region" description="Helical" evidence="1">
    <location>
        <begin position="186"/>
        <end position="207"/>
    </location>
</feature>
<keyword evidence="1" id="KW-1133">Transmembrane helix</keyword>
<dbReference type="AlphaFoldDB" id="A0A5C8NZK1"/>